<sequence length="175" mass="19874">MATAIQPPILRLPPELRNRIYSELLADIEQPFLLTQERLSPPILDVCRQTREECGGMFYSTTVFQFDNPAVCSKFLLGLSNRERELVQEIRYDCSETCTNPASWRRAFLDLPGLNEDEKLGKLKSRLAEHGIFLQGDVLKAGIRINGRLVWTTDPLSEARHAVRNGSLVGRVMFV</sequence>
<reference evidence="1 2" key="1">
    <citation type="submission" date="2021-11" db="EMBL/GenBank/DDBJ databases">
        <title>Black yeast isolated from Biological Soil Crust.</title>
        <authorList>
            <person name="Kurbessoian T."/>
        </authorList>
    </citation>
    <scope>NUCLEOTIDE SEQUENCE [LARGE SCALE GENOMIC DNA]</scope>
    <source>
        <strain evidence="1 2">CCFEE 5522</strain>
    </source>
</reference>
<dbReference type="PANTHER" id="PTHR42085:SF1">
    <property type="entry name" value="F-BOX DOMAIN-CONTAINING PROTEIN"/>
    <property type="match status" value="1"/>
</dbReference>
<keyword evidence="2" id="KW-1185">Reference proteome</keyword>
<dbReference type="InterPro" id="IPR038883">
    <property type="entry name" value="AN11006-like"/>
</dbReference>
<comment type="caution">
    <text evidence="1">The sequence shown here is derived from an EMBL/GenBank/DDBJ whole genome shotgun (WGS) entry which is preliminary data.</text>
</comment>
<evidence type="ECO:0000313" key="1">
    <source>
        <dbReference type="EMBL" id="KAK4544388.1"/>
    </source>
</evidence>
<protein>
    <submittedName>
        <fullName evidence="1">Uncharacterized protein</fullName>
    </submittedName>
</protein>
<gene>
    <name evidence="1" type="ORF">LTR36_004279</name>
</gene>
<dbReference type="Proteomes" id="UP001324427">
    <property type="component" value="Unassembled WGS sequence"/>
</dbReference>
<dbReference type="AlphaFoldDB" id="A0AAV9JHE0"/>
<dbReference type="PANTHER" id="PTHR42085">
    <property type="entry name" value="F-BOX DOMAIN-CONTAINING PROTEIN"/>
    <property type="match status" value="1"/>
</dbReference>
<accession>A0AAV9JHE0</accession>
<organism evidence="1 2">
    <name type="scientific">Oleoguttula mirabilis</name>
    <dbReference type="NCBI Taxonomy" id="1507867"/>
    <lineage>
        <taxon>Eukaryota</taxon>
        <taxon>Fungi</taxon>
        <taxon>Dikarya</taxon>
        <taxon>Ascomycota</taxon>
        <taxon>Pezizomycotina</taxon>
        <taxon>Dothideomycetes</taxon>
        <taxon>Dothideomycetidae</taxon>
        <taxon>Mycosphaerellales</taxon>
        <taxon>Teratosphaeriaceae</taxon>
        <taxon>Oleoguttula</taxon>
    </lineage>
</organism>
<proteinExistence type="predicted"/>
<name>A0AAV9JHE0_9PEZI</name>
<dbReference type="EMBL" id="JAVFHQ010000025">
    <property type="protein sequence ID" value="KAK4544388.1"/>
    <property type="molecule type" value="Genomic_DNA"/>
</dbReference>
<evidence type="ECO:0000313" key="2">
    <source>
        <dbReference type="Proteomes" id="UP001324427"/>
    </source>
</evidence>